<dbReference type="InterPro" id="IPR004360">
    <property type="entry name" value="Glyas_Fos-R_dOase_dom"/>
</dbReference>
<dbReference type="SUPFAM" id="SSF54593">
    <property type="entry name" value="Glyoxalase/Bleomycin resistance protein/Dihydroxybiphenyl dioxygenase"/>
    <property type="match status" value="2"/>
</dbReference>
<gene>
    <name evidence="2" type="ORF">GCM10011374_21680</name>
</gene>
<comment type="caution">
    <text evidence="2">The sequence shown here is derived from an EMBL/GenBank/DDBJ whole genome shotgun (WGS) entry which is preliminary data.</text>
</comment>
<evidence type="ECO:0000313" key="3">
    <source>
        <dbReference type="Proteomes" id="UP000638848"/>
    </source>
</evidence>
<organism evidence="2 3">
    <name type="scientific">Kocuria dechangensis</name>
    <dbReference type="NCBI Taxonomy" id="1176249"/>
    <lineage>
        <taxon>Bacteria</taxon>
        <taxon>Bacillati</taxon>
        <taxon>Actinomycetota</taxon>
        <taxon>Actinomycetes</taxon>
        <taxon>Micrococcales</taxon>
        <taxon>Micrococcaceae</taxon>
        <taxon>Kocuria</taxon>
    </lineage>
</organism>
<evidence type="ECO:0000313" key="2">
    <source>
        <dbReference type="EMBL" id="GGG58514.1"/>
    </source>
</evidence>
<dbReference type="PANTHER" id="PTHR33993">
    <property type="entry name" value="GLYOXALASE-RELATED"/>
    <property type="match status" value="1"/>
</dbReference>
<dbReference type="Pfam" id="PF00903">
    <property type="entry name" value="Glyoxalase"/>
    <property type="match status" value="2"/>
</dbReference>
<dbReference type="InterPro" id="IPR029068">
    <property type="entry name" value="Glyas_Bleomycin-R_OHBP_Dase"/>
</dbReference>
<accession>A0A917GVQ5</accession>
<dbReference type="InterPro" id="IPR037523">
    <property type="entry name" value="VOC_core"/>
</dbReference>
<dbReference type="InterPro" id="IPR052164">
    <property type="entry name" value="Anthracycline_SecMetBiosynth"/>
</dbReference>
<reference evidence="2" key="2">
    <citation type="submission" date="2020-09" db="EMBL/GenBank/DDBJ databases">
        <authorList>
            <person name="Sun Q."/>
            <person name="Zhou Y."/>
        </authorList>
    </citation>
    <scope>NUCLEOTIDE SEQUENCE</scope>
    <source>
        <strain evidence="2">CGMCC 1.12187</strain>
    </source>
</reference>
<reference evidence="2" key="1">
    <citation type="journal article" date="2014" name="Int. J. Syst. Evol. Microbiol.">
        <title>Complete genome sequence of Corynebacterium casei LMG S-19264T (=DSM 44701T), isolated from a smear-ripened cheese.</title>
        <authorList>
            <consortium name="US DOE Joint Genome Institute (JGI-PGF)"/>
            <person name="Walter F."/>
            <person name="Albersmeier A."/>
            <person name="Kalinowski J."/>
            <person name="Ruckert C."/>
        </authorList>
    </citation>
    <scope>NUCLEOTIDE SEQUENCE</scope>
    <source>
        <strain evidence="2">CGMCC 1.12187</strain>
    </source>
</reference>
<name>A0A917GVQ5_9MICC</name>
<proteinExistence type="predicted"/>
<dbReference type="Gene3D" id="3.10.180.10">
    <property type="entry name" value="2,3-Dihydroxybiphenyl 1,2-Dioxygenase, domain 1"/>
    <property type="match status" value="2"/>
</dbReference>
<dbReference type="RefSeq" id="WP_188537080.1">
    <property type="nucleotide sequence ID" value="NZ_BMEQ01000010.1"/>
</dbReference>
<dbReference type="PANTHER" id="PTHR33993:SF14">
    <property type="entry name" value="GB|AAF24581.1"/>
    <property type="match status" value="1"/>
</dbReference>
<dbReference type="PROSITE" id="PS51819">
    <property type="entry name" value="VOC"/>
    <property type="match status" value="2"/>
</dbReference>
<dbReference type="CDD" id="cd07247">
    <property type="entry name" value="SgaA_N_like"/>
    <property type="match status" value="1"/>
</dbReference>
<keyword evidence="3" id="KW-1185">Reference proteome</keyword>
<protein>
    <recommendedName>
        <fullName evidence="1">VOC domain-containing protein</fullName>
    </recommendedName>
</protein>
<evidence type="ECO:0000259" key="1">
    <source>
        <dbReference type="PROSITE" id="PS51819"/>
    </source>
</evidence>
<dbReference type="EMBL" id="BMEQ01000010">
    <property type="protein sequence ID" value="GGG58514.1"/>
    <property type="molecule type" value="Genomic_DNA"/>
</dbReference>
<feature type="domain" description="VOC" evidence="1">
    <location>
        <begin position="141"/>
        <end position="261"/>
    </location>
</feature>
<feature type="domain" description="VOC" evidence="1">
    <location>
        <begin position="12"/>
        <end position="127"/>
    </location>
</feature>
<sequence>MAERNEPWPAGTPCWADLMVTDLGRTQAFYREVLGWSFTEPLPDFGGYCNALVDGQPVAGLSPTPEDMTGHPNVWSVYLATDDIEADADNAIAAGAKLLLPPVKVGPFGSMGMWADPTGAIFGMWQAGEHTGFRVVDEPGAVTWCDLTTPDRETARRFYAEVFGYTYQDIGEGGGEGGVPYALFTVPGGDRPGGGIGGTDPGEENAVAVWSVCFQIVDVDDAVRRVLDAGGSVMEHPFDFQYGRLALVAGPDREAFALMTPGGAM</sequence>
<dbReference type="AlphaFoldDB" id="A0A917GVQ5"/>
<dbReference type="Proteomes" id="UP000638848">
    <property type="component" value="Unassembled WGS sequence"/>
</dbReference>